<evidence type="ECO:0000313" key="8">
    <source>
        <dbReference type="EMBL" id="MEA5445771.1"/>
    </source>
</evidence>
<dbReference type="RefSeq" id="WP_346051532.1">
    <property type="nucleotide sequence ID" value="NZ_JAYGII010000014.1"/>
</dbReference>
<gene>
    <name evidence="8" type="ORF">VCB98_08060</name>
</gene>
<evidence type="ECO:0000313" key="9">
    <source>
        <dbReference type="Proteomes" id="UP001302316"/>
    </source>
</evidence>
<name>A0AAP6JEY2_9GAMM</name>
<feature type="transmembrane region" description="Helical" evidence="6">
    <location>
        <begin position="261"/>
        <end position="279"/>
    </location>
</feature>
<feature type="domain" description="ABC3 transporter permease C-terminal" evidence="7">
    <location>
        <begin position="716"/>
        <end position="827"/>
    </location>
</feature>
<keyword evidence="9" id="KW-1185">Reference proteome</keyword>
<feature type="transmembrane region" description="Helical" evidence="6">
    <location>
        <begin position="755"/>
        <end position="786"/>
    </location>
</feature>
<organism evidence="8 9">
    <name type="scientific">Natronospira elongata</name>
    <dbReference type="NCBI Taxonomy" id="3110268"/>
    <lineage>
        <taxon>Bacteria</taxon>
        <taxon>Pseudomonadati</taxon>
        <taxon>Pseudomonadota</taxon>
        <taxon>Gammaproteobacteria</taxon>
        <taxon>Natronospirales</taxon>
        <taxon>Natronospiraceae</taxon>
        <taxon>Natronospira</taxon>
    </lineage>
</organism>
<keyword evidence="5 6" id="KW-0472">Membrane</keyword>
<keyword evidence="2" id="KW-1003">Cell membrane</keyword>
<feature type="transmembrane region" description="Helical" evidence="6">
    <location>
        <begin position="313"/>
        <end position="336"/>
    </location>
</feature>
<dbReference type="InterPro" id="IPR003838">
    <property type="entry name" value="ABC3_permease_C"/>
</dbReference>
<keyword evidence="4 6" id="KW-1133">Transmembrane helix</keyword>
<feature type="transmembrane region" description="Helical" evidence="6">
    <location>
        <begin position="423"/>
        <end position="448"/>
    </location>
</feature>
<feature type="transmembrane region" description="Helical" evidence="6">
    <location>
        <begin position="396"/>
        <end position="417"/>
    </location>
</feature>
<dbReference type="AlphaFoldDB" id="A0AAP6JEY2"/>
<evidence type="ECO:0000259" key="7">
    <source>
        <dbReference type="Pfam" id="PF02687"/>
    </source>
</evidence>
<comment type="subcellular location">
    <subcellularLocation>
        <location evidence="1">Cell membrane</location>
        <topology evidence="1">Multi-pass membrane protein</topology>
    </subcellularLocation>
</comment>
<accession>A0AAP6JEY2</accession>
<evidence type="ECO:0000256" key="1">
    <source>
        <dbReference type="ARBA" id="ARBA00004651"/>
    </source>
</evidence>
<dbReference type="Pfam" id="PF02687">
    <property type="entry name" value="FtsX"/>
    <property type="match status" value="2"/>
</dbReference>
<dbReference type="Proteomes" id="UP001302316">
    <property type="component" value="Unassembled WGS sequence"/>
</dbReference>
<evidence type="ECO:0000256" key="2">
    <source>
        <dbReference type="ARBA" id="ARBA00022475"/>
    </source>
</evidence>
<comment type="caution">
    <text evidence="8">The sequence shown here is derived from an EMBL/GenBank/DDBJ whole genome shotgun (WGS) entry which is preliminary data.</text>
</comment>
<feature type="transmembrane region" description="Helical" evidence="6">
    <location>
        <begin position="469"/>
        <end position="490"/>
    </location>
</feature>
<evidence type="ECO:0000256" key="5">
    <source>
        <dbReference type="ARBA" id="ARBA00023136"/>
    </source>
</evidence>
<dbReference type="InterPro" id="IPR038766">
    <property type="entry name" value="Membrane_comp_ABC_pdt"/>
</dbReference>
<evidence type="ECO:0000256" key="3">
    <source>
        <dbReference type="ARBA" id="ARBA00022692"/>
    </source>
</evidence>
<feature type="transmembrane region" description="Helical" evidence="6">
    <location>
        <begin position="356"/>
        <end position="376"/>
    </location>
</feature>
<feature type="domain" description="ABC3 transporter permease C-terminal" evidence="7">
    <location>
        <begin position="264"/>
        <end position="383"/>
    </location>
</feature>
<feature type="transmembrane region" description="Helical" evidence="6">
    <location>
        <begin position="798"/>
        <end position="819"/>
    </location>
</feature>
<dbReference type="EMBL" id="JAYGII010000014">
    <property type="protein sequence ID" value="MEA5445771.1"/>
    <property type="molecule type" value="Genomic_DNA"/>
</dbReference>
<protein>
    <submittedName>
        <fullName evidence="8">FtsX-like permease family protein</fullName>
    </submittedName>
</protein>
<feature type="transmembrane region" description="Helical" evidence="6">
    <location>
        <begin position="714"/>
        <end position="734"/>
    </location>
</feature>
<dbReference type="PANTHER" id="PTHR30287:SF1">
    <property type="entry name" value="INNER MEMBRANE PROTEIN"/>
    <property type="match status" value="1"/>
</dbReference>
<proteinExistence type="predicted"/>
<evidence type="ECO:0000256" key="4">
    <source>
        <dbReference type="ARBA" id="ARBA00022989"/>
    </source>
</evidence>
<evidence type="ECO:0000256" key="6">
    <source>
        <dbReference type="SAM" id="Phobius"/>
    </source>
</evidence>
<dbReference type="PANTHER" id="PTHR30287">
    <property type="entry name" value="MEMBRANE COMPONENT OF PREDICTED ABC SUPERFAMILY METABOLITE UPTAKE TRANSPORTER"/>
    <property type="match status" value="1"/>
</dbReference>
<dbReference type="GO" id="GO:0005886">
    <property type="term" value="C:plasma membrane"/>
    <property type="evidence" value="ECO:0007669"/>
    <property type="project" value="UniProtKB-SubCell"/>
</dbReference>
<reference evidence="8 9" key="1">
    <citation type="submission" date="2023-12" db="EMBL/GenBank/DDBJ databases">
        <title>Whole-genome sequencing of halo(alkali)philic microorganisms from hypersaline lakes.</title>
        <authorList>
            <person name="Sorokin D.Y."/>
            <person name="Merkel A.Y."/>
            <person name="Messina E."/>
            <person name="Yakimov M."/>
        </authorList>
    </citation>
    <scope>NUCLEOTIDE SEQUENCE [LARGE SCALE GENOMIC DNA]</scope>
    <source>
        <strain evidence="8 9">AB-CW1</strain>
    </source>
</reference>
<sequence length="835" mass="89181">MSRSLLASGSLGLRLLRREWHGGELAVLLLALTLAVTAISAVGFFTDRVGAAMERRAAEVLAADVVLRSRAPLPDRFEARAKETGLKTAATVTLPTVVAGEERTQLIDLRAVDPAYPLRGEIQVADAPFRPGRPVESLIELGEAWVDARVLARLDLAVGDALTLGDHELRISQVLAGLPDEGIGFADVAPAVLVHSDELSATGLAREGSRVTHRLLVAGDRAAIRNWRQWAESELEEGQSLQDVSESRQEIGAAITRAESFLGLAALVSVLVAAVAVALSAREWARRRLDAVAVMKTLGAGQGKVLGLYLSQLLSIGLVGGGLGLAGGWLAQWGLVAILGGLLGETLPAAEPMGPVMTGLGTSLVLLLGFALPPLLKLRRTPPARVLRRESGPPEVGAWLVYGLALAAISILILSQARDLGLALQLLLVGGATLALLLAGGLLVITLVRRLGGRFGSAWRQGLGNLARYPGRSLALITAVGLGLMVLTLLSTVRGDLLDGWRATLPEDAANHFLINIQPDERKGVMEALDELGARNQTFSPLIRGRLVAINGEDVDDLTLPTERGRRFVQRDANLSWMDTLQADNRVVAGDWWDGSEHGEALVSLEEDIAEALGVGLGDRLSYRIGGREVELEISNLRSVRWDSFNTNFFVVTPPGTLEDAPLTWIASVYLPEEARGRLTALVRDYPSVTIIDVESILAQVRQIMDRASLAVEYVFAFTLLAGLIVLFAAVQASRDQRRFESALVRALGGRRRHVYATVVTEFGSAGALAGLLAGLGAALGGWLMAERVFELSYQPPLWLLPAVMGAGALLLAVAGWVASRRVVTRSALLVLREE</sequence>
<keyword evidence="3 6" id="KW-0812">Transmembrane</keyword>